<dbReference type="Pfam" id="PF07810">
    <property type="entry name" value="TMC"/>
    <property type="match status" value="1"/>
</dbReference>
<feature type="compositionally biased region" description="Polar residues" evidence="7">
    <location>
        <begin position="94"/>
        <end position="103"/>
    </location>
</feature>
<evidence type="ECO:0000256" key="6">
    <source>
        <dbReference type="RuleBase" id="RU310713"/>
    </source>
</evidence>
<comment type="caution">
    <text evidence="9">The sequence shown here is derived from an EMBL/GenBank/DDBJ whole genome shotgun (WGS) entry which is preliminary data.</text>
</comment>
<dbReference type="PANTHER" id="PTHR23302:SF4">
    <property type="entry name" value="TRANSMEMBRANE CHANNEL-LIKE PROTEIN 6"/>
    <property type="match status" value="1"/>
</dbReference>
<keyword evidence="3 6" id="KW-0812">Transmembrane</keyword>
<evidence type="ECO:0000256" key="3">
    <source>
        <dbReference type="ARBA" id="ARBA00022692"/>
    </source>
</evidence>
<name>A0A8T2L3T7_ASTMX</name>
<feature type="transmembrane region" description="Helical" evidence="6">
    <location>
        <begin position="296"/>
        <end position="319"/>
    </location>
</feature>
<sequence>MACSVDSTLDICQAEQDSECSMEDENDTSSCMDNDFETVEMDFVGHLIKHNWVDEPAEKITLTRKRWSAATQRVLSSMPSRSVEWTGVAAHSSPRVQSQASSNRDIDKDRVPQRKHLLATLQARSVAECARMLRSLPLSLKKKREVRAQFSCERGRQETSTKDSTRSHFPSWLGKRLSGAQQGVQSLLNSVQLWHEALKQVSGRFGTGVLSYFLFLRTLLLYNFILSMITIPFLVLPQVTRPSHGSSNKISFTGLEILTGTGVLTNSLMFYGYYNYTDGWRPGKTEAYIKGTYNIRLAYILTIGIGLFVTCIMLIYSVFKTLGTSSPMSVSHGNLALKVFSSWDFKISKKVYVQQLSENICTHLKVMLCELHSGIPKRRLMTRLIWLVLHCTAWAICLTCIFCCVLGIYRFSHDRKQFSMNLISEGDTHWLILPLLVCGVNHLIPCVFNMLAWMESYDSFNLRIYIAIIRNLFLKVSMLGVLCYHWLDSIAAGKYGTNNECWETFVGQELYRFLLMDFLFSVLDTIFGNFLWSVFTRKILRRKRKPVFDIALNVLELIYGQTLAWLGILFSPLLPTLQIVKLFLLFYLKRASLMMNYQGPLKPWRATQMTTIFISILCFPSFLGATACITYTMWRLKPSATCGPFRTLSSMFLAGKEWRKSLEISNPGLAWVSWIYMLLGNHIFLFIVAGIFLLVIYIHIQVGDGQRRVTTLLQKQIENEVEDKKFLISKLQTLHEQHE</sequence>
<dbReference type="AlphaFoldDB" id="A0A8T2L3T7"/>
<dbReference type="EMBL" id="JAICCE010000019">
    <property type="protein sequence ID" value="KAG9263966.1"/>
    <property type="molecule type" value="Genomic_DNA"/>
</dbReference>
<feature type="transmembrane region" description="Helical" evidence="6">
    <location>
        <begin position="674"/>
        <end position="698"/>
    </location>
</feature>
<dbReference type="Proteomes" id="UP000752171">
    <property type="component" value="Unassembled WGS sequence"/>
</dbReference>
<evidence type="ECO:0000256" key="5">
    <source>
        <dbReference type="ARBA" id="ARBA00023136"/>
    </source>
</evidence>
<evidence type="ECO:0000313" key="9">
    <source>
        <dbReference type="EMBL" id="KAG9263966.1"/>
    </source>
</evidence>
<feature type="transmembrane region" description="Helical" evidence="6">
    <location>
        <begin position="209"/>
        <end position="236"/>
    </location>
</feature>
<feature type="transmembrane region" description="Helical" evidence="6">
    <location>
        <begin position="429"/>
        <end position="452"/>
    </location>
</feature>
<dbReference type="PANTHER" id="PTHR23302">
    <property type="entry name" value="TRANSMEMBRANE CHANNEL-RELATED"/>
    <property type="match status" value="1"/>
</dbReference>
<reference evidence="9 10" key="1">
    <citation type="submission" date="2021-07" db="EMBL/GenBank/DDBJ databases">
        <authorList>
            <person name="Imarazene B."/>
            <person name="Zahm M."/>
            <person name="Klopp C."/>
            <person name="Cabau C."/>
            <person name="Beille S."/>
            <person name="Jouanno E."/>
            <person name="Castinel A."/>
            <person name="Lluch J."/>
            <person name="Gil L."/>
            <person name="Kuchtly C."/>
            <person name="Lopez Roques C."/>
            <person name="Donnadieu C."/>
            <person name="Parrinello H."/>
            <person name="Journot L."/>
            <person name="Du K."/>
            <person name="Schartl M."/>
            <person name="Retaux S."/>
            <person name="Guiguen Y."/>
        </authorList>
    </citation>
    <scope>NUCLEOTIDE SEQUENCE [LARGE SCALE GENOMIC DNA]</scope>
    <source>
        <strain evidence="9">Pach_M1</strain>
        <tissue evidence="9">Testis</tissue>
    </source>
</reference>
<accession>A0A8T2L3T7</accession>
<dbReference type="GO" id="GO:0005886">
    <property type="term" value="C:plasma membrane"/>
    <property type="evidence" value="ECO:0007669"/>
    <property type="project" value="InterPro"/>
</dbReference>
<protein>
    <recommendedName>
        <fullName evidence="6">Transmembrane channel-like protein</fullName>
    </recommendedName>
</protein>
<dbReference type="InterPro" id="IPR038900">
    <property type="entry name" value="TMC"/>
</dbReference>
<keyword evidence="5 6" id="KW-0472">Membrane</keyword>
<evidence type="ECO:0000256" key="4">
    <source>
        <dbReference type="ARBA" id="ARBA00022989"/>
    </source>
</evidence>
<comment type="similarity">
    <text evidence="2 6">Belongs to the TMC family.</text>
</comment>
<proteinExistence type="inferred from homology"/>
<feature type="domain" description="TMC" evidence="8">
    <location>
        <begin position="501"/>
        <end position="606"/>
    </location>
</feature>
<dbReference type="InterPro" id="IPR012496">
    <property type="entry name" value="TMC_dom"/>
</dbReference>
<dbReference type="KEGG" id="amex:103036133"/>
<evidence type="ECO:0000256" key="1">
    <source>
        <dbReference type="ARBA" id="ARBA00004141"/>
    </source>
</evidence>
<gene>
    <name evidence="9" type="primary">TMC6</name>
    <name evidence="9" type="ORF">AMEX_G22138</name>
</gene>
<comment type="subcellular location">
    <subcellularLocation>
        <location evidence="1 6">Membrane</location>
        <topology evidence="1 6">Multi-pass membrane protein</topology>
    </subcellularLocation>
</comment>
<evidence type="ECO:0000256" key="7">
    <source>
        <dbReference type="SAM" id="MobiDB-lite"/>
    </source>
</evidence>
<keyword evidence="4 6" id="KW-1133">Transmembrane helix</keyword>
<feature type="transmembrane region" description="Helical" evidence="6">
    <location>
        <begin position="464"/>
        <end position="487"/>
    </location>
</feature>
<evidence type="ECO:0000313" key="10">
    <source>
        <dbReference type="Proteomes" id="UP000752171"/>
    </source>
</evidence>
<feature type="transmembrane region" description="Helical" evidence="6">
    <location>
        <begin position="257"/>
        <end position="276"/>
    </location>
</feature>
<dbReference type="OrthoDB" id="1936208at2759"/>
<evidence type="ECO:0000259" key="8">
    <source>
        <dbReference type="Pfam" id="PF07810"/>
    </source>
</evidence>
<feature type="transmembrane region" description="Helical" evidence="6">
    <location>
        <begin position="384"/>
        <end position="409"/>
    </location>
</feature>
<dbReference type="GO" id="GO:0008381">
    <property type="term" value="F:mechanosensitive monoatomic ion channel activity"/>
    <property type="evidence" value="ECO:0007669"/>
    <property type="project" value="TreeGrafter"/>
</dbReference>
<feature type="transmembrane region" description="Helical" evidence="6">
    <location>
        <begin position="513"/>
        <end position="535"/>
    </location>
</feature>
<feature type="region of interest" description="Disordered" evidence="7">
    <location>
        <begin position="87"/>
        <end position="107"/>
    </location>
</feature>
<evidence type="ECO:0000256" key="2">
    <source>
        <dbReference type="ARBA" id="ARBA00006510"/>
    </source>
</evidence>
<organism evidence="9 10">
    <name type="scientific">Astyanax mexicanus</name>
    <name type="common">Blind cave fish</name>
    <name type="synonym">Astyanax fasciatus mexicanus</name>
    <dbReference type="NCBI Taxonomy" id="7994"/>
    <lineage>
        <taxon>Eukaryota</taxon>
        <taxon>Metazoa</taxon>
        <taxon>Chordata</taxon>
        <taxon>Craniata</taxon>
        <taxon>Vertebrata</taxon>
        <taxon>Euteleostomi</taxon>
        <taxon>Actinopterygii</taxon>
        <taxon>Neopterygii</taxon>
        <taxon>Teleostei</taxon>
        <taxon>Ostariophysi</taxon>
        <taxon>Characiformes</taxon>
        <taxon>Characoidei</taxon>
        <taxon>Acestrorhamphidae</taxon>
        <taxon>Acestrorhamphinae</taxon>
        <taxon>Astyanax</taxon>
    </lineage>
</organism>
<feature type="transmembrane region" description="Helical" evidence="6">
    <location>
        <begin position="609"/>
        <end position="634"/>
    </location>
</feature>